<evidence type="ECO:0000313" key="1">
    <source>
        <dbReference type="EMBL" id="ASA22744.1"/>
    </source>
</evidence>
<dbReference type="Proteomes" id="UP000249890">
    <property type="component" value="Chromosome"/>
</dbReference>
<sequence length="281" mass="32343">MALKKTVLKKDEIEKVKCLKCGKLKSPNTSNFYANTNQLFSSDKLEVCKDCILHFIGEKGSEGYKDRAIVVLAMLDKPFVDDLWTQMDQEWSKFIPPLSSFPKFRGLKFSDSSMSSIGSSNANIKKSNIDDEENNQEYFDDEEKFFNRKWMGEYTNSDIDYMEDYYLGLDRDFKIVTTNHKDYARKICKASLHMDRCFQDVLKGVGGADAKYKSARETFDTLSKSAQFSESQRGQNDVSLGCFGVTFDQVEQKKWVPKHVLLDEDSYDKMLNQFATIKDSV</sequence>
<dbReference type="KEGG" id="pdh:B9T62_19245"/>
<dbReference type="EMBL" id="CP021780">
    <property type="protein sequence ID" value="ASA22744.1"/>
    <property type="molecule type" value="Genomic_DNA"/>
</dbReference>
<proteinExistence type="predicted"/>
<protein>
    <submittedName>
        <fullName evidence="1">Uncharacterized protein</fullName>
    </submittedName>
</protein>
<gene>
    <name evidence="1" type="ORF">B9T62_19245</name>
</gene>
<accession>A0A2Z2KAS8</accession>
<dbReference type="AlphaFoldDB" id="A0A2Z2KAS8"/>
<name>A0A2Z2KAS8_9BACL</name>
<organism evidence="1 2">
    <name type="scientific">Paenibacillus donghaensis</name>
    <dbReference type="NCBI Taxonomy" id="414771"/>
    <lineage>
        <taxon>Bacteria</taxon>
        <taxon>Bacillati</taxon>
        <taxon>Bacillota</taxon>
        <taxon>Bacilli</taxon>
        <taxon>Bacillales</taxon>
        <taxon>Paenibacillaceae</taxon>
        <taxon>Paenibacillus</taxon>
    </lineage>
</organism>
<dbReference type="RefSeq" id="WP_087916742.1">
    <property type="nucleotide sequence ID" value="NZ_CP021780.1"/>
</dbReference>
<keyword evidence="2" id="KW-1185">Reference proteome</keyword>
<reference evidence="1 2" key="1">
    <citation type="submission" date="2017-06" db="EMBL/GenBank/DDBJ databases">
        <title>Complete genome sequence of Paenibacillus donghaensis KCTC 13049T isolated from East Sea sediment, South Korea.</title>
        <authorList>
            <person name="Jung B.K."/>
            <person name="Hong S.-J."/>
            <person name="Shin J.-H."/>
        </authorList>
    </citation>
    <scope>NUCLEOTIDE SEQUENCE [LARGE SCALE GENOMIC DNA]</scope>
    <source>
        <strain evidence="1 2">KCTC 13049</strain>
    </source>
</reference>
<evidence type="ECO:0000313" key="2">
    <source>
        <dbReference type="Proteomes" id="UP000249890"/>
    </source>
</evidence>
<dbReference type="OrthoDB" id="1864014at2"/>